<keyword evidence="2" id="KW-1185">Reference proteome</keyword>
<evidence type="ECO:0000313" key="2">
    <source>
        <dbReference type="Proteomes" id="UP000799755"/>
    </source>
</evidence>
<dbReference type="Proteomes" id="UP000799755">
    <property type="component" value="Unassembled WGS sequence"/>
</dbReference>
<name>A0ACB6QQY2_9PLEO</name>
<comment type="caution">
    <text evidence="1">The sequence shown here is derived from an EMBL/GenBank/DDBJ whole genome shotgun (WGS) entry which is preliminary data.</text>
</comment>
<organism evidence="1 2">
    <name type="scientific">Lindgomyces ingoldianus</name>
    <dbReference type="NCBI Taxonomy" id="673940"/>
    <lineage>
        <taxon>Eukaryota</taxon>
        <taxon>Fungi</taxon>
        <taxon>Dikarya</taxon>
        <taxon>Ascomycota</taxon>
        <taxon>Pezizomycotina</taxon>
        <taxon>Dothideomycetes</taxon>
        <taxon>Pleosporomycetidae</taxon>
        <taxon>Pleosporales</taxon>
        <taxon>Lindgomycetaceae</taxon>
        <taxon>Lindgomyces</taxon>
    </lineage>
</organism>
<accession>A0ACB6QQY2</accession>
<sequence length="165" mass="18610">MTALQVRESKILRRSATVENRNLESATETGPVLIKIPPPVIIRVDFKEVTSYPLLSPLKWPTVIKEGSNKTGSPRTNGLVGGPTVSPKVTRARLQYKTQDFSPYGLYRDFLHSSENLAFQHMSSWIKQKHFVTHATNLHYPNSDLGVGGGKQRYRGFMIEKNCRV</sequence>
<gene>
    <name evidence="1" type="ORF">BDR25DRAFT_356638</name>
</gene>
<evidence type="ECO:0000313" key="1">
    <source>
        <dbReference type="EMBL" id="KAF2469404.1"/>
    </source>
</evidence>
<protein>
    <submittedName>
        <fullName evidence="1">Uncharacterized protein</fullName>
    </submittedName>
</protein>
<proteinExistence type="predicted"/>
<reference evidence="1" key="1">
    <citation type="journal article" date="2020" name="Stud. Mycol.">
        <title>101 Dothideomycetes genomes: a test case for predicting lifestyles and emergence of pathogens.</title>
        <authorList>
            <person name="Haridas S."/>
            <person name="Albert R."/>
            <person name="Binder M."/>
            <person name="Bloem J."/>
            <person name="Labutti K."/>
            <person name="Salamov A."/>
            <person name="Andreopoulos B."/>
            <person name="Baker S."/>
            <person name="Barry K."/>
            <person name="Bills G."/>
            <person name="Bluhm B."/>
            <person name="Cannon C."/>
            <person name="Castanera R."/>
            <person name="Culley D."/>
            <person name="Daum C."/>
            <person name="Ezra D."/>
            <person name="Gonzalez J."/>
            <person name="Henrissat B."/>
            <person name="Kuo A."/>
            <person name="Liang C."/>
            <person name="Lipzen A."/>
            <person name="Lutzoni F."/>
            <person name="Magnuson J."/>
            <person name="Mondo S."/>
            <person name="Nolan M."/>
            <person name="Ohm R."/>
            <person name="Pangilinan J."/>
            <person name="Park H.-J."/>
            <person name="Ramirez L."/>
            <person name="Alfaro M."/>
            <person name="Sun H."/>
            <person name="Tritt A."/>
            <person name="Yoshinaga Y."/>
            <person name="Zwiers L.-H."/>
            <person name="Turgeon B."/>
            <person name="Goodwin S."/>
            <person name="Spatafora J."/>
            <person name="Crous P."/>
            <person name="Grigoriev I."/>
        </authorList>
    </citation>
    <scope>NUCLEOTIDE SEQUENCE</scope>
    <source>
        <strain evidence="1">ATCC 200398</strain>
    </source>
</reference>
<dbReference type="EMBL" id="MU003512">
    <property type="protein sequence ID" value="KAF2469404.1"/>
    <property type="molecule type" value="Genomic_DNA"/>
</dbReference>